<proteinExistence type="predicted"/>
<evidence type="ECO:0000313" key="1">
    <source>
        <dbReference type="EMBL" id="MBV2143947.1"/>
    </source>
</evidence>
<organism evidence="1 2">
    <name type="scientific">Falsochrobactrum tianjinense</name>
    <dbReference type="NCBI Taxonomy" id="2706015"/>
    <lineage>
        <taxon>Bacteria</taxon>
        <taxon>Pseudomonadati</taxon>
        <taxon>Pseudomonadota</taxon>
        <taxon>Alphaproteobacteria</taxon>
        <taxon>Hyphomicrobiales</taxon>
        <taxon>Brucellaceae</taxon>
        <taxon>Falsochrobactrum</taxon>
    </lineage>
</organism>
<sequence>MANRNADGTILQRAVTQNHALTRKGFSERLFAWLFKGLVYPQIWEDPEVDMSALAIGPGHRIVTIASGGCNALSYLTANPARVEAVDLNRAHVAFNRLKLAALKHLPDYNAFYRFYGKADDAANLAAYKRFISPHLDVESRAYWEKRKWNGRQRISIFSRALYRHGLLGVFIGMGHRVARLYGIDPRDILKARTMEEQRNFFDTALAPLFEKRMVRWATARKSSLFGLGIPPQQYDALATAGNGDMAVVLRARLEKLACAFPLTENYFAWQAFGRSYSGNEETGPLPPYLSRSNFETVRARADRMTVQNANYTDFLAEKPAASVDRYILLDAQDWMNDPQLNMLWSEITRTAAPGARVIFRTAAEPSLLPGRVVTAILDRWDYQEEESRILHERDRSSIYGGFHLYVLKDA</sequence>
<dbReference type="AlphaFoldDB" id="A0A949PMG0"/>
<dbReference type="RefSeq" id="WP_217677942.1">
    <property type="nucleotide sequence ID" value="NZ_JAHRVA010000004.1"/>
</dbReference>
<dbReference type="Pfam" id="PF11899">
    <property type="entry name" value="DUF3419"/>
    <property type="match status" value="1"/>
</dbReference>
<gene>
    <name evidence="1" type="ORF">KUG47_10625</name>
</gene>
<comment type="caution">
    <text evidence="1">The sequence shown here is derived from an EMBL/GenBank/DDBJ whole genome shotgun (WGS) entry which is preliminary data.</text>
</comment>
<dbReference type="EMBL" id="JAHRVA010000004">
    <property type="protein sequence ID" value="MBV2143947.1"/>
    <property type="molecule type" value="Genomic_DNA"/>
</dbReference>
<dbReference type="PANTHER" id="PTHR47473">
    <property type="entry name" value="BTA1P"/>
    <property type="match status" value="1"/>
</dbReference>
<dbReference type="PANTHER" id="PTHR47473:SF1">
    <property type="entry name" value="METHYLTRANSFERASE DOMAIN-CONTAINING PROTEIN"/>
    <property type="match status" value="1"/>
</dbReference>
<keyword evidence="2" id="KW-1185">Reference proteome</keyword>
<reference evidence="1 2" key="1">
    <citation type="submission" date="2021-06" db="EMBL/GenBank/DDBJ databases">
        <title>Falsochrobactrum tianjin sp.nov., a new petroleum-degrading bacteria isolated from oily soils.</title>
        <authorList>
            <person name="Chen G."/>
            <person name="Chen H."/>
            <person name="Tian J."/>
            <person name="Qing J."/>
            <person name="Zhong L."/>
            <person name="Ma W."/>
            <person name="Song Y."/>
            <person name="Cui X."/>
            <person name="Yan B."/>
        </authorList>
    </citation>
    <scope>NUCLEOTIDE SEQUENCE [LARGE SCALE GENOMIC DNA]</scope>
    <source>
        <strain evidence="1 2">TDYN1</strain>
    </source>
</reference>
<evidence type="ECO:0000313" key="2">
    <source>
        <dbReference type="Proteomes" id="UP000752297"/>
    </source>
</evidence>
<name>A0A949PMG0_9HYPH</name>
<protein>
    <submittedName>
        <fullName evidence="1">DUF3419 family protein</fullName>
    </submittedName>
</protein>
<accession>A0A949PMG0</accession>
<dbReference type="Proteomes" id="UP000752297">
    <property type="component" value="Unassembled WGS sequence"/>
</dbReference>
<dbReference type="InterPro" id="IPR021829">
    <property type="entry name" value="DUF3419"/>
</dbReference>